<dbReference type="OrthoDB" id="9806213at2"/>
<evidence type="ECO:0000256" key="2">
    <source>
        <dbReference type="ARBA" id="ARBA00022603"/>
    </source>
</evidence>
<dbReference type="InterPro" id="IPR011639">
    <property type="entry name" value="MethylTrfase_TaqI-like_dom"/>
</dbReference>
<dbReference type="Gene3D" id="3.40.50.150">
    <property type="entry name" value="Vaccinia Virus protein VP39"/>
    <property type="match status" value="1"/>
</dbReference>
<dbReference type="PANTHER" id="PTHR33841:SF1">
    <property type="entry name" value="DNA METHYLTRANSFERASE A"/>
    <property type="match status" value="1"/>
</dbReference>
<comment type="catalytic activity">
    <reaction evidence="5">
        <text>a 2'-deoxyadenosine in DNA + S-adenosyl-L-methionine = an N(6)-methyl-2'-deoxyadenosine in DNA + S-adenosyl-L-homocysteine + H(+)</text>
        <dbReference type="Rhea" id="RHEA:15197"/>
        <dbReference type="Rhea" id="RHEA-COMP:12418"/>
        <dbReference type="Rhea" id="RHEA-COMP:12419"/>
        <dbReference type="ChEBI" id="CHEBI:15378"/>
        <dbReference type="ChEBI" id="CHEBI:57856"/>
        <dbReference type="ChEBI" id="CHEBI:59789"/>
        <dbReference type="ChEBI" id="CHEBI:90615"/>
        <dbReference type="ChEBI" id="CHEBI:90616"/>
        <dbReference type="EC" id="2.1.1.72"/>
    </reaction>
</comment>
<evidence type="ECO:0000256" key="7">
    <source>
        <dbReference type="SAM" id="MobiDB-lite"/>
    </source>
</evidence>
<dbReference type="PANTHER" id="PTHR33841">
    <property type="entry name" value="DNA METHYLTRANSFERASE YEEA-RELATED"/>
    <property type="match status" value="1"/>
</dbReference>
<proteinExistence type="predicted"/>
<dbReference type="SUPFAM" id="SSF53335">
    <property type="entry name" value="S-adenosyl-L-methionine-dependent methyltransferases"/>
    <property type="match status" value="1"/>
</dbReference>
<organism evidence="10 11">
    <name type="scientific">Magnetofaba australis IT-1</name>
    <dbReference type="NCBI Taxonomy" id="1434232"/>
    <lineage>
        <taxon>Bacteria</taxon>
        <taxon>Pseudomonadati</taxon>
        <taxon>Pseudomonadota</taxon>
        <taxon>Magnetococcia</taxon>
        <taxon>Magnetococcales</taxon>
        <taxon>Magnetococcaceae</taxon>
        <taxon>Magnetofaba</taxon>
    </lineage>
</organism>
<dbReference type="GO" id="GO:0006304">
    <property type="term" value="P:DNA modification"/>
    <property type="evidence" value="ECO:0007669"/>
    <property type="project" value="InterPro"/>
</dbReference>
<dbReference type="EMBL" id="LVJN01000015">
    <property type="protein sequence ID" value="OSM06735.1"/>
    <property type="molecule type" value="Genomic_DNA"/>
</dbReference>
<dbReference type="STRING" id="1434232.MAIT1_04728"/>
<dbReference type="GO" id="GO:0032259">
    <property type="term" value="P:methylation"/>
    <property type="evidence" value="ECO:0007669"/>
    <property type="project" value="UniProtKB-KW"/>
</dbReference>
<dbReference type="GO" id="GO:0009007">
    <property type="term" value="F:site-specific DNA-methyltransferase (adenine-specific) activity"/>
    <property type="evidence" value="ECO:0007669"/>
    <property type="project" value="UniProtKB-EC"/>
</dbReference>
<sequence length="1202" mass="136416">MINAARLLKDLKAHLPKLEADIRERLEEVAEERARLEGLYQGARDGGRTGATWATWRDEQVTQAAAAWLLAGVFIRFLEDNRLIEKPGLSGPTHEADNRRQLALDRHTLYFRQHPSHSDRDYLLALFDEAARHAAVAALFDHRFNPLWRLMPSGDGAAALLDFWRAIDPSSGELIHDFTDPAWSTRFLGDLYQDLSENIRKHYALLQTPEFVEEFILDRTLTPALDAFGLKAVRLIDPTCGSGHFLLGAFERLYERWSREDANGHARIWAQKALDGVWGVDLNPYAVAIARFRLMIAALKRVKQAEGERVRTIADAPGFTLHLAVGDSLLHGPRFRRGGGMLQTSFHGAEGFVDPLASVLETEDRAALKEILGQQYHAVVGNPPYITPKDKALNQAYRERYDACHRQYSLGVPFTERFFDLAVTGEGGAPAGRVGMITANSFMKREFGKKLIESFFKTVDLDTVIDTSGAYIPGHGTPTVLLFGQHRPPVLSTVRTVQGIRGEPGTPDDAAKGKVWSSIVAMIDQPGSENEFISVVETERPTFETHPWSLGGGGAADLKELVERNSSKVVDEYIEDTGFVCVTRADDVYFNPRHALSSRGITSDFIIENVIGDCVRDLGIRDPLTTIFPYNDRLEADEGPKGEAVRRFLWPHRTSLWLRREPHGNHREIGLTWFEWSRFNRRRFLRPLSITFAFVATHNHFVLDRGGKVFNRTAPVIKLPPEATEADHLALLGLLNSSTACFWMKQTFHNKGSTVDQKGARQTTVEFENFYEFTGTGLKSYPVPEEKPLTLASQLEQLAQQRQACLPAQLAPQLPMPREALDAKRVEAENLLGQMIARQEELDWDCYRLYGVIDQDLTYPGEPPIIELGERPFEIAMGRKIAAGELETTWFQRHGSTPITEIPDDWPDEYKNTVQKRLEAIAQNHNIRLIEQPEYKRRWNLESWEEQEQRALRGWLLDRIEAMPLWQTDTPELTSVARIADQLHHDAAFQQVATLYRGRDDFDLTKLVEELVLEEAVPFLPILRYKPSGLRKRADWEATWDLQRREDAGEDVGEIPVPPKYAAADFLKPHWWKLRGKLDVPKERFVLYPHCEKIGDPTSVVCWAGWNPLQQAQALSGYYIARKEGEGWEPERLTPLLLGLAELIPWLKQWHNELDPLYGVRMGDHFAGFLDEERRALGLTPEQTQAWQPPKAAIRKGGRNKS</sequence>
<dbReference type="GO" id="GO:0004519">
    <property type="term" value="F:endonuclease activity"/>
    <property type="evidence" value="ECO:0007669"/>
    <property type="project" value="UniProtKB-KW"/>
</dbReference>
<dbReference type="PROSITE" id="PS00092">
    <property type="entry name" value="N6_MTASE"/>
    <property type="match status" value="1"/>
</dbReference>
<keyword evidence="4" id="KW-0949">S-adenosyl-L-methionine</keyword>
<reference evidence="10 11" key="1">
    <citation type="journal article" date="2016" name="BMC Genomics">
        <title>Combined genomic and structural analyses of a cultured magnetotactic bacterium reveals its niche adaptation to a dynamic environment.</title>
        <authorList>
            <person name="Araujo A.C."/>
            <person name="Morillo V."/>
            <person name="Cypriano J."/>
            <person name="Teixeira L.C."/>
            <person name="Leao P."/>
            <person name="Lyra S."/>
            <person name="Almeida L.G."/>
            <person name="Bazylinski D.A."/>
            <person name="Vasconcellos A.T."/>
            <person name="Abreu F."/>
            <person name="Lins U."/>
        </authorList>
    </citation>
    <scope>NUCLEOTIDE SEQUENCE [LARGE SCALE GENOMIC DNA]</scope>
    <source>
        <strain evidence="10 11">IT-1</strain>
    </source>
</reference>
<evidence type="ECO:0000259" key="9">
    <source>
        <dbReference type="Pfam" id="PF22654"/>
    </source>
</evidence>
<evidence type="ECO:0000313" key="10">
    <source>
        <dbReference type="EMBL" id="OSM06735.1"/>
    </source>
</evidence>
<feature type="domain" description="DUF7008" evidence="9">
    <location>
        <begin position="835"/>
        <end position="1193"/>
    </location>
</feature>
<dbReference type="InterPro" id="IPR050953">
    <property type="entry name" value="N4_N6_ade-DNA_methylase"/>
</dbReference>
<evidence type="ECO:0000256" key="3">
    <source>
        <dbReference type="ARBA" id="ARBA00022679"/>
    </source>
</evidence>
<keyword evidence="2" id="KW-0489">Methyltransferase</keyword>
<evidence type="ECO:0000256" key="5">
    <source>
        <dbReference type="ARBA" id="ARBA00047942"/>
    </source>
</evidence>
<dbReference type="AlphaFoldDB" id="A0A1Y2KAA0"/>
<dbReference type="Pfam" id="PF07669">
    <property type="entry name" value="Eco57I"/>
    <property type="match status" value="1"/>
</dbReference>
<evidence type="ECO:0000313" key="11">
    <source>
        <dbReference type="Proteomes" id="UP000194003"/>
    </source>
</evidence>
<feature type="coiled-coil region" evidence="6">
    <location>
        <begin position="8"/>
        <end position="39"/>
    </location>
</feature>
<dbReference type="InterPro" id="IPR054277">
    <property type="entry name" value="DUF7008"/>
</dbReference>
<dbReference type="PRINTS" id="PR00507">
    <property type="entry name" value="N12N6MTFRASE"/>
</dbReference>
<evidence type="ECO:0000256" key="4">
    <source>
        <dbReference type="ARBA" id="ARBA00022691"/>
    </source>
</evidence>
<comment type="caution">
    <text evidence="10">The sequence shown here is derived from an EMBL/GenBank/DDBJ whole genome shotgun (WGS) entry which is preliminary data.</text>
</comment>
<evidence type="ECO:0000256" key="6">
    <source>
        <dbReference type="SAM" id="Coils"/>
    </source>
</evidence>
<dbReference type="EC" id="2.1.1.72" evidence="1"/>
<keyword evidence="11" id="KW-1185">Reference proteome</keyword>
<accession>A0A1Y2KAA0</accession>
<dbReference type="RefSeq" id="WP_085440417.1">
    <property type="nucleotide sequence ID" value="NZ_LVJN01000015.1"/>
</dbReference>
<keyword evidence="10" id="KW-0378">Hydrolase</keyword>
<evidence type="ECO:0000256" key="1">
    <source>
        <dbReference type="ARBA" id="ARBA00011900"/>
    </source>
</evidence>
<gene>
    <name evidence="10" type="ORF">MAIT1_04728</name>
</gene>
<keyword evidence="10" id="KW-0540">Nuclease</keyword>
<keyword evidence="3" id="KW-0808">Transferase</keyword>
<feature type="domain" description="Type II methyltransferase M.TaqI-like" evidence="8">
    <location>
        <begin position="277"/>
        <end position="468"/>
    </location>
</feature>
<dbReference type="InterPro" id="IPR029063">
    <property type="entry name" value="SAM-dependent_MTases_sf"/>
</dbReference>
<keyword evidence="6" id="KW-0175">Coiled coil</keyword>
<dbReference type="GO" id="GO:0003676">
    <property type="term" value="F:nucleic acid binding"/>
    <property type="evidence" value="ECO:0007669"/>
    <property type="project" value="InterPro"/>
</dbReference>
<protein>
    <recommendedName>
        <fullName evidence="1">site-specific DNA-methyltransferase (adenine-specific)</fullName>
        <ecNumber evidence="1">2.1.1.72</ecNumber>
    </recommendedName>
</protein>
<dbReference type="NCBIfam" id="NF033451">
    <property type="entry name" value="BREX_2_MTaseX"/>
    <property type="match status" value="1"/>
</dbReference>
<dbReference type="InterPro" id="IPR002052">
    <property type="entry name" value="DNA_methylase_N6_adenine_CS"/>
</dbReference>
<dbReference type="Proteomes" id="UP000194003">
    <property type="component" value="Unassembled WGS sequence"/>
</dbReference>
<dbReference type="Pfam" id="PF22654">
    <property type="entry name" value="DUF7008"/>
    <property type="match status" value="1"/>
</dbReference>
<name>A0A1Y2KAA0_9PROT</name>
<keyword evidence="10" id="KW-0255">Endonuclease</keyword>
<feature type="compositionally biased region" description="Basic residues" evidence="7">
    <location>
        <begin position="1193"/>
        <end position="1202"/>
    </location>
</feature>
<evidence type="ECO:0000259" key="8">
    <source>
        <dbReference type="Pfam" id="PF07669"/>
    </source>
</evidence>
<feature type="region of interest" description="Disordered" evidence="7">
    <location>
        <begin position="1180"/>
        <end position="1202"/>
    </location>
</feature>